<feature type="compositionally biased region" description="Low complexity" evidence="1">
    <location>
        <begin position="565"/>
        <end position="579"/>
    </location>
</feature>
<dbReference type="Proteomes" id="UP000754883">
    <property type="component" value="Unassembled WGS sequence"/>
</dbReference>
<feature type="compositionally biased region" description="Polar residues" evidence="1">
    <location>
        <begin position="544"/>
        <end position="558"/>
    </location>
</feature>
<feature type="region of interest" description="Disordered" evidence="1">
    <location>
        <begin position="746"/>
        <end position="834"/>
    </location>
</feature>
<feature type="region of interest" description="Disordered" evidence="1">
    <location>
        <begin position="672"/>
        <end position="700"/>
    </location>
</feature>
<evidence type="ECO:0000313" key="2">
    <source>
        <dbReference type="EMBL" id="CAG9973300.1"/>
    </source>
</evidence>
<feature type="region of interest" description="Disordered" evidence="1">
    <location>
        <begin position="607"/>
        <end position="639"/>
    </location>
</feature>
<feature type="region of interest" description="Disordered" evidence="1">
    <location>
        <begin position="397"/>
        <end position="594"/>
    </location>
</feature>
<feature type="compositionally biased region" description="Low complexity" evidence="1">
    <location>
        <begin position="529"/>
        <end position="541"/>
    </location>
</feature>
<dbReference type="EMBL" id="CABFNO020001244">
    <property type="protein sequence ID" value="CAG9973300.1"/>
    <property type="molecule type" value="Genomic_DNA"/>
</dbReference>
<protein>
    <submittedName>
        <fullName evidence="2">Uncharacterized protein</fullName>
    </submittedName>
</protein>
<feature type="region of interest" description="Disordered" evidence="1">
    <location>
        <begin position="16"/>
        <end position="172"/>
    </location>
</feature>
<dbReference type="OrthoDB" id="5325276at2759"/>
<reference evidence="2 3" key="2">
    <citation type="submission" date="2021-10" db="EMBL/GenBank/DDBJ databases">
        <authorList>
            <person name="Piombo E."/>
        </authorList>
    </citation>
    <scope>NUCLEOTIDE SEQUENCE [LARGE SCALE GENOMIC DNA]</scope>
</reference>
<feature type="compositionally biased region" description="Acidic residues" evidence="1">
    <location>
        <begin position="459"/>
        <end position="469"/>
    </location>
</feature>
<feature type="compositionally biased region" description="Basic and acidic residues" evidence="1">
    <location>
        <begin position="423"/>
        <end position="436"/>
    </location>
</feature>
<feature type="region of interest" description="Disordered" evidence="1">
    <location>
        <begin position="305"/>
        <end position="382"/>
    </location>
</feature>
<feature type="compositionally biased region" description="Polar residues" evidence="1">
    <location>
        <begin position="405"/>
        <end position="422"/>
    </location>
</feature>
<keyword evidence="3" id="KW-1185">Reference proteome</keyword>
<feature type="compositionally biased region" description="Basic and acidic residues" evidence="1">
    <location>
        <begin position="482"/>
        <end position="491"/>
    </location>
</feature>
<comment type="caution">
    <text evidence="2">The sequence shown here is derived from an EMBL/GenBank/DDBJ whole genome shotgun (WGS) entry which is preliminary data.</text>
</comment>
<evidence type="ECO:0000256" key="1">
    <source>
        <dbReference type="SAM" id="MobiDB-lite"/>
    </source>
</evidence>
<reference evidence="3" key="1">
    <citation type="submission" date="2019-06" db="EMBL/GenBank/DDBJ databases">
        <authorList>
            <person name="Broberg M."/>
        </authorList>
    </citation>
    <scope>NUCLEOTIDE SEQUENCE [LARGE SCALE GENOMIC DNA]</scope>
</reference>
<feature type="compositionally biased region" description="Low complexity" evidence="1">
    <location>
        <begin position="608"/>
        <end position="623"/>
    </location>
</feature>
<name>A0A9N9XYF8_9HYPO</name>
<dbReference type="AlphaFoldDB" id="A0A9N9XYF8"/>
<sequence>MGLFKFLSKKASIDELSQHQATTKGQAYDSTTIAPPPIRGTLPVRGNGPTNIQNLKQAARDRAQAQNEAGLDTTIRLRSRSVGRPNTAPDAPASPSSQHRPKSSGKSGARKRDPTRAQPFLVNKRPGPPYLIGLTGPQGDSGHVQDDNASTRGRGQLPPPVPPISSHFKQSSISTGTWTVASDTASIKTGMASSSNSVTKPPNGYIDILDAQGALKPSDFRTRVKAAGARDYGEDVAERNLGVNGVDLTSPAVQAFYALTGGAQLAYKSDGSAIDVFGNKYAAGSIPIHFQRAPRLVTDEQYDSEPALSYPHHKAKSKGDSYPKRTTSLEPRFASLLRKPGEALSPRDATSAASEAAMRRKSVHGSALSPPSYPQPTARPLSMHSARMPNYHIDAATIPDIPRSRPNTGSSTGHTPTKLQNGRSRDSSALSKEHYFVKTANSSRFQRDDDSIDSSTTYDGEETETDDAEPFQHKRPQSPQTRGRDDQREPSYNEIGIATSDDFLSPVPPAPPARNPNRNSGLWVDHVRQLQQQHQEQQNHQVESDVQSQPSQKTSSLIGQIHPEQSQPSTSRPSSSSSRTRNRSVGASSSHAGRVCLDDITEHIPNRSSSLSVSSVTPTVASSNQSSNPFPRPPSRHTANTSIDLTYSIPVKPPAIDYHALNGKNSRNTFGSIHGSRENVASTSPIYDNEDGYLTSTTDGSDIESYIKKRTRKNRDGEGLLFNESGYGGALPGLFDSPTGIFSSLPAPSSLPSTQYRPKSSGLRHSRAPISRPFTGHSRVLPNTFPTWDEGDSSSSMTVSEPDIETPRGDNGASHAASHANEADNENSLNGIGHLDDKLSTDLAVRLRKQLKRRNRIVAREKLLQEQKEGLGHAQCQFKTVVE</sequence>
<proteinExistence type="predicted"/>
<organism evidence="2 3">
    <name type="scientific">Clonostachys byssicola</name>
    <dbReference type="NCBI Taxonomy" id="160290"/>
    <lineage>
        <taxon>Eukaryota</taxon>
        <taxon>Fungi</taxon>
        <taxon>Dikarya</taxon>
        <taxon>Ascomycota</taxon>
        <taxon>Pezizomycotina</taxon>
        <taxon>Sordariomycetes</taxon>
        <taxon>Hypocreomycetidae</taxon>
        <taxon>Hypocreales</taxon>
        <taxon>Bionectriaceae</taxon>
        <taxon>Clonostachys</taxon>
    </lineage>
</organism>
<accession>A0A9N9XYF8</accession>
<feature type="compositionally biased region" description="Polar residues" evidence="1">
    <location>
        <begin position="18"/>
        <end position="33"/>
    </location>
</feature>
<gene>
    <name evidence="2" type="ORF">CBYS24578_00016349</name>
</gene>
<evidence type="ECO:0000313" key="3">
    <source>
        <dbReference type="Proteomes" id="UP000754883"/>
    </source>
</evidence>